<keyword evidence="4" id="KW-1185">Reference proteome</keyword>
<proteinExistence type="predicted"/>
<organism evidence="3 4">
    <name type="scientific">Nocardia yunnanensis</name>
    <dbReference type="NCBI Taxonomy" id="2382165"/>
    <lineage>
        <taxon>Bacteria</taxon>
        <taxon>Bacillati</taxon>
        <taxon>Actinomycetota</taxon>
        <taxon>Actinomycetes</taxon>
        <taxon>Mycobacteriales</taxon>
        <taxon>Nocardiaceae</taxon>
        <taxon>Nocardia</taxon>
    </lineage>
</organism>
<protein>
    <submittedName>
        <fullName evidence="3">Uncharacterized protein</fullName>
    </submittedName>
</protein>
<evidence type="ECO:0000259" key="1">
    <source>
        <dbReference type="Pfam" id="PF24088"/>
    </source>
</evidence>
<feature type="domain" description="DUF7373" evidence="1">
    <location>
        <begin position="2"/>
        <end position="165"/>
    </location>
</feature>
<dbReference type="Pfam" id="PF24088">
    <property type="entry name" value="DUF7373"/>
    <property type="match status" value="1"/>
</dbReference>
<dbReference type="KEGG" id="nyu:D7D52_25400"/>
<dbReference type="EMBL" id="CP032568">
    <property type="protein sequence ID" value="AYF76597.1"/>
    <property type="molecule type" value="Genomic_DNA"/>
</dbReference>
<dbReference type="Proteomes" id="UP000267164">
    <property type="component" value="Chromosome"/>
</dbReference>
<dbReference type="InterPro" id="IPR055797">
    <property type="entry name" value="DUF7373"/>
</dbReference>
<evidence type="ECO:0000259" key="2">
    <source>
        <dbReference type="Pfam" id="PF24092"/>
    </source>
</evidence>
<reference evidence="3 4" key="1">
    <citation type="submission" date="2018-09" db="EMBL/GenBank/DDBJ databases">
        <title>Nocardia yunnanensis sp. nov., an actinomycete isolated from a soil sample.</title>
        <authorList>
            <person name="Zhang J."/>
        </authorList>
    </citation>
    <scope>NUCLEOTIDE SEQUENCE [LARGE SCALE GENOMIC DNA]</scope>
    <source>
        <strain evidence="3 4">CFHS0054</strain>
    </source>
</reference>
<dbReference type="InterPro" id="IPR056463">
    <property type="entry name" value="DUF7373_C"/>
</dbReference>
<gene>
    <name evidence="3" type="ORF">D7D52_25400</name>
</gene>
<feature type="domain" description="DUF7373" evidence="2">
    <location>
        <begin position="171"/>
        <end position="313"/>
    </location>
</feature>
<evidence type="ECO:0000313" key="4">
    <source>
        <dbReference type="Proteomes" id="UP000267164"/>
    </source>
</evidence>
<dbReference type="AlphaFoldDB" id="A0A386ZGI4"/>
<evidence type="ECO:0000313" key="3">
    <source>
        <dbReference type="EMBL" id="AYF76597.1"/>
    </source>
</evidence>
<dbReference type="OrthoDB" id="4529517at2"/>
<name>A0A386ZGI4_9NOCA</name>
<accession>A0A386ZGI4</accession>
<sequence length="317" mass="33855">MGRGGGVFANYLGLDDSVISGPEVRAAKSHDPLAAFGALAANQSYADYTAGKPQKFLAMSLIEFPDDAAASAAAADMDRADFTANADNAPVAVDAFPSAISHWRPGIPTLGSVMAYKSLVIRVYVEALDPDLGKLVDMVTRSYRRQIDLLANYTPTSPVDLPKLQLDPDKLLSRTVLTEDPTPAAMKFAVWGTHAFSALLGKPAEDAKTNADRGLTAVAISFNKRLYKLRDSTAAKSYAKFLDEDPSGPAYAPINGVSGLSDVSCRQRSKPGTDSVEARRFRCIITRGEYVAMVYSNTDTDVRQLAGAQYSVMGATA</sequence>
<dbReference type="Pfam" id="PF24092">
    <property type="entry name" value="DUF7373_C"/>
    <property type="match status" value="1"/>
</dbReference>